<feature type="transmembrane region" description="Helical" evidence="1">
    <location>
        <begin position="44"/>
        <end position="61"/>
    </location>
</feature>
<proteinExistence type="predicted"/>
<feature type="transmembrane region" description="Helical" evidence="1">
    <location>
        <begin position="7"/>
        <end position="24"/>
    </location>
</feature>
<dbReference type="RefSeq" id="WP_013769158.1">
    <property type="nucleotide sequence ID" value="NC_015513.1"/>
</dbReference>
<evidence type="ECO:0000313" key="3">
    <source>
        <dbReference type="Proteomes" id="UP000008461"/>
    </source>
</evidence>
<dbReference type="eggNOG" id="ENOG5033479">
    <property type="taxonomic scope" value="Bacteria"/>
</dbReference>
<dbReference type="KEGG" id="hhy:Halhy_6832"/>
<evidence type="ECO:0008006" key="4">
    <source>
        <dbReference type="Google" id="ProtNLM"/>
    </source>
</evidence>
<protein>
    <recommendedName>
        <fullName evidence="4">DoxX family protein</fullName>
    </recommendedName>
</protein>
<gene>
    <name evidence="2" type="ordered locus">Halhy_6832</name>
</gene>
<keyword evidence="2" id="KW-0614">Plasmid</keyword>
<sequence length="138" mass="15664">MDKLLSIGRYLFPLSFLMYVGLHLGKPEVGAGFVPDYLPFPLFWNYFTMVCIVLFITSAVISKYDKLAYTLMALYVILMAVLVHLPRANGHELGVEMMTADLAREMELEMVNFFRNIMVVGALLGFARYVAKDNRIIG</sequence>
<dbReference type="EMBL" id="CP002694">
    <property type="protein sequence ID" value="AEE54642.1"/>
    <property type="molecule type" value="Genomic_DNA"/>
</dbReference>
<evidence type="ECO:0000256" key="1">
    <source>
        <dbReference type="SAM" id="Phobius"/>
    </source>
</evidence>
<dbReference type="Proteomes" id="UP000008461">
    <property type="component" value="Plasmid pHALHY03"/>
</dbReference>
<name>F4L8D4_HALH1</name>
<keyword evidence="1" id="KW-0472">Membrane</keyword>
<reference evidence="2 3" key="1">
    <citation type="journal article" date="2011" name="Stand. Genomic Sci.">
        <title>Complete genome sequence of Haliscomenobacter hydrossis type strain (O).</title>
        <authorList>
            <consortium name="US DOE Joint Genome Institute (JGI-PGF)"/>
            <person name="Daligault H."/>
            <person name="Lapidus A."/>
            <person name="Zeytun A."/>
            <person name="Nolan M."/>
            <person name="Lucas S."/>
            <person name="Del Rio T.G."/>
            <person name="Tice H."/>
            <person name="Cheng J.F."/>
            <person name="Tapia R."/>
            <person name="Han C."/>
            <person name="Goodwin L."/>
            <person name="Pitluck S."/>
            <person name="Liolios K."/>
            <person name="Pagani I."/>
            <person name="Ivanova N."/>
            <person name="Huntemann M."/>
            <person name="Mavromatis K."/>
            <person name="Mikhailova N."/>
            <person name="Pati A."/>
            <person name="Chen A."/>
            <person name="Palaniappan K."/>
            <person name="Land M."/>
            <person name="Hauser L."/>
            <person name="Brambilla E.M."/>
            <person name="Rohde M."/>
            <person name="Verbarg S."/>
            <person name="Goker M."/>
            <person name="Bristow J."/>
            <person name="Eisen J.A."/>
            <person name="Markowitz V."/>
            <person name="Hugenholtz P."/>
            <person name="Kyrpides N.C."/>
            <person name="Klenk H.P."/>
            <person name="Woyke T."/>
        </authorList>
    </citation>
    <scope>NUCLEOTIDE SEQUENCE [LARGE SCALE GENOMIC DNA]</scope>
    <source>
        <strain evidence="3">ATCC 27775 / DSM 1100 / LMG 10767 / O</strain>
        <plasmid evidence="3">Plasmid pHALHY03</plasmid>
    </source>
</reference>
<evidence type="ECO:0000313" key="2">
    <source>
        <dbReference type="EMBL" id="AEE54642.1"/>
    </source>
</evidence>
<feature type="transmembrane region" description="Helical" evidence="1">
    <location>
        <begin position="68"/>
        <end position="85"/>
    </location>
</feature>
<reference key="2">
    <citation type="submission" date="2011-04" db="EMBL/GenBank/DDBJ databases">
        <title>Complete sequence of plasmid 3 of Haliscomenobacter hydrossis DSM 1100.</title>
        <authorList>
            <consortium name="US DOE Joint Genome Institute (JGI-PGF)"/>
            <person name="Lucas S."/>
            <person name="Han J."/>
            <person name="Lapidus A."/>
            <person name="Bruce D."/>
            <person name="Goodwin L."/>
            <person name="Pitluck S."/>
            <person name="Peters L."/>
            <person name="Kyrpides N."/>
            <person name="Mavromatis K."/>
            <person name="Ivanova N."/>
            <person name="Ovchinnikova G."/>
            <person name="Pagani I."/>
            <person name="Daligault H."/>
            <person name="Detter J.C."/>
            <person name="Han C."/>
            <person name="Land M."/>
            <person name="Hauser L."/>
            <person name="Markowitz V."/>
            <person name="Cheng J.-F."/>
            <person name="Hugenholtz P."/>
            <person name="Woyke T."/>
            <person name="Wu D."/>
            <person name="Verbarg S."/>
            <person name="Frueling A."/>
            <person name="Brambilla E."/>
            <person name="Klenk H.-P."/>
            <person name="Eisen J.A."/>
        </authorList>
    </citation>
    <scope>NUCLEOTIDE SEQUENCE</scope>
    <source>
        <strain>DSM 1100</strain>
    </source>
</reference>
<dbReference type="HOGENOM" id="CLU_160665_0_0_10"/>
<geneLocation type="plasmid" evidence="2 3">
    <name>pHALHY03</name>
</geneLocation>
<dbReference type="AlphaFoldDB" id="F4L8D4"/>
<keyword evidence="1" id="KW-1133">Transmembrane helix</keyword>
<keyword evidence="1" id="KW-0812">Transmembrane</keyword>
<accession>F4L8D4</accession>
<organism evidence="2 3">
    <name type="scientific">Haliscomenobacter hydrossis (strain ATCC 27775 / DSM 1100 / LMG 10767 / O)</name>
    <dbReference type="NCBI Taxonomy" id="760192"/>
    <lineage>
        <taxon>Bacteria</taxon>
        <taxon>Pseudomonadati</taxon>
        <taxon>Bacteroidota</taxon>
        <taxon>Saprospiria</taxon>
        <taxon>Saprospirales</taxon>
        <taxon>Haliscomenobacteraceae</taxon>
        <taxon>Haliscomenobacter</taxon>
    </lineage>
</organism>
<feature type="transmembrane region" description="Helical" evidence="1">
    <location>
        <begin position="113"/>
        <end position="131"/>
    </location>
</feature>
<keyword evidence="3" id="KW-1185">Reference proteome</keyword>